<accession>A0A372ZLG1</accession>
<reference evidence="2 3" key="1">
    <citation type="submission" date="2018-08" db="EMBL/GenBank/DDBJ databases">
        <title>Diversity &amp; Physiological Properties of Lignin-Decomposing Actinobacteria from Soil.</title>
        <authorList>
            <person name="Roh S.G."/>
            <person name="Kim S.B."/>
        </authorList>
    </citation>
    <scope>NUCLEOTIDE SEQUENCE [LARGE SCALE GENOMIC DNA]</scope>
    <source>
        <strain evidence="2 3">MMS17-GH009</strain>
    </source>
</reference>
<dbReference type="Pfam" id="PF06527">
    <property type="entry name" value="TniQ"/>
    <property type="match status" value="1"/>
</dbReference>
<evidence type="ECO:0000313" key="2">
    <source>
        <dbReference type="EMBL" id="RGD56404.1"/>
    </source>
</evidence>
<organism evidence="2 3">
    <name type="scientific">Kitasatospora xanthocidica</name>
    <dbReference type="NCBI Taxonomy" id="83382"/>
    <lineage>
        <taxon>Bacteria</taxon>
        <taxon>Bacillati</taxon>
        <taxon>Actinomycetota</taxon>
        <taxon>Actinomycetes</taxon>
        <taxon>Kitasatosporales</taxon>
        <taxon>Streptomycetaceae</taxon>
        <taxon>Kitasatospora</taxon>
    </lineage>
</organism>
<proteinExistence type="predicted"/>
<dbReference type="InterPro" id="IPR009492">
    <property type="entry name" value="TniQ"/>
</dbReference>
<comment type="caution">
    <text evidence="2">The sequence shown here is derived from an EMBL/GenBank/DDBJ whole genome shotgun (WGS) entry which is preliminary data.</text>
</comment>
<dbReference type="AlphaFoldDB" id="A0A372ZLG1"/>
<gene>
    <name evidence="2" type="ORF">DR950_00120</name>
</gene>
<name>A0A372ZLG1_9ACTN</name>
<keyword evidence="3" id="KW-1185">Reference proteome</keyword>
<evidence type="ECO:0000313" key="3">
    <source>
        <dbReference type="Proteomes" id="UP000263377"/>
    </source>
</evidence>
<feature type="domain" description="TniQ" evidence="1">
    <location>
        <begin position="17"/>
        <end position="151"/>
    </location>
</feature>
<sequence length="361" mass="39655">MDGGGHLEWWMPSRPEPLRVRFVAFESTASYLWRLAAVNGRGADDLLGDIGDGGHGRKALAPHLAEVYLSRPALERLAVLAGCDPRVLQRALPNLRDPLLLPGEDPRWQWPWAPRAGSLVRACRLCAASRGAGSSVWLAWPDPWKVCLKHQRWTDGVRDEAGGCFDLASVPEVLRAHRRRLLLERRFGLGGAALVADAFAITGWWWRHAPQAPLWRRREQRAGLGIGALRWAPMLIYPEAVALARVLLGFERGRRSGLECGGKGGEAAGEGDGGGRAALVEQTEALAVRAGVDAAIGRVPVAEWLSRHQQVLHEAGELVLFGTGRRREPVRAAVHMNDAPLASIDGRSCLPWQWTDLHQRI</sequence>
<protein>
    <recommendedName>
        <fullName evidence="1">TniQ domain-containing protein</fullName>
    </recommendedName>
</protein>
<evidence type="ECO:0000259" key="1">
    <source>
        <dbReference type="Pfam" id="PF06527"/>
    </source>
</evidence>
<dbReference type="EMBL" id="QVIG01000001">
    <property type="protein sequence ID" value="RGD56404.1"/>
    <property type="molecule type" value="Genomic_DNA"/>
</dbReference>
<dbReference type="Proteomes" id="UP000263377">
    <property type="component" value="Unassembled WGS sequence"/>
</dbReference>